<keyword evidence="3" id="KW-1185">Reference proteome</keyword>
<dbReference type="PANTHER" id="PTHR12585:SF69">
    <property type="entry name" value="FI11703P"/>
    <property type="match status" value="1"/>
</dbReference>
<proteinExistence type="predicted"/>
<dbReference type="SUPFAM" id="SSF46785">
    <property type="entry name" value="Winged helix' DNA-binding domain"/>
    <property type="match status" value="1"/>
</dbReference>
<dbReference type="PANTHER" id="PTHR12585">
    <property type="entry name" value="SCC1 / RAD21 FAMILY MEMBER"/>
    <property type="match status" value="1"/>
</dbReference>
<dbReference type="GO" id="GO:0030892">
    <property type="term" value="C:mitotic cohesin complex"/>
    <property type="evidence" value="ECO:0007669"/>
    <property type="project" value="TreeGrafter"/>
</dbReference>
<evidence type="ECO:0000259" key="1">
    <source>
        <dbReference type="Pfam" id="PF04824"/>
    </source>
</evidence>
<dbReference type="Gene3D" id="1.10.10.580">
    <property type="entry name" value="Structural maintenance of chromosome 1. Chain E"/>
    <property type="match status" value="1"/>
</dbReference>
<dbReference type="InterPro" id="IPR036390">
    <property type="entry name" value="WH_DNA-bd_sf"/>
</dbReference>
<reference evidence="2 3" key="1">
    <citation type="journal article" date="2017" name="Mol. Ecol.">
        <title>Comparative and population genomic landscape of Phellinus noxius: A hypervariable fungus causing root rot in trees.</title>
        <authorList>
            <person name="Chung C.L."/>
            <person name="Lee T.J."/>
            <person name="Akiba M."/>
            <person name="Lee H.H."/>
            <person name="Kuo T.H."/>
            <person name="Liu D."/>
            <person name="Ke H.M."/>
            <person name="Yokoi T."/>
            <person name="Roa M.B."/>
            <person name="Lu M.J."/>
            <person name="Chang Y.Y."/>
            <person name="Ann P.J."/>
            <person name="Tsai J.N."/>
            <person name="Chen C.Y."/>
            <person name="Tzean S.S."/>
            <person name="Ota Y."/>
            <person name="Hattori T."/>
            <person name="Sahashi N."/>
            <person name="Liou R.F."/>
            <person name="Kikuchi T."/>
            <person name="Tsai I.J."/>
        </authorList>
    </citation>
    <scope>NUCLEOTIDE SEQUENCE [LARGE SCALE GENOMIC DNA]</scope>
    <source>
        <strain evidence="2 3">FFPRI411160</strain>
    </source>
</reference>
<comment type="caution">
    <text evidence="2">The sequence shown here is derived from an EMBL/GenBank/DDBJ whole genome shotgun (WGS) entry which is preliminary data.</text>
</comment>
<accession>A0A286UG11</accession>
<dbReference type="InterPro" id="IPR039781">
    <property type="entry name" value="Rad21/Rec8-like"/>
</dbReference>
<organism evidence="2 3">
    <name type="scientific">Pyrrhoderma noxium</name>
    <dbReference type="NCBI Taxonomy" id="2282107"/>
    <lineage>
        <taxon>Eukaryota</taxon>
        <taxon>Fungi</taxon>
        <taxon>Dikarya</taxon>
        <taxon>Basidiomycota</taxon>
        <taxon>Agaricomycotina</taxon>
        <taxon>Agaricomycetes</taxon>
        <taxon>Hymenochaetales</taxon>
        <taxon>Hymenochaetaceae</taxon>
        <taxon>Pyrrhoderma</taxon>
    </lineage>
</organism>
<dbReference type="OrthoDB" id="10071381at2759"/>
<dbReference type="AlphaFoldDB" id="A0A286UG11"/>
<evidence type="ECO:0000313" key="3">
    <source>
        <dbReference type="Proteomes" id="UP000217199"/>
    </source>
</evidence>
<dbReference type="Proteomes" id="UP000217199">
    <property type="component" value="Unassembled WGS sequence"/>
</dbReference>
<name>A0A286UG11_9AGAM</name>
<sequence>MNKKQIIDSVTELESGPGINVGRGRNANNQVDVSGIVTKHNFLPRSRNVMRLLEIRQDPLAHFLPTKATPNGNYFCAAPPGLAPELTEMFMRPIENILGPKRRENFPDKPNKKARLDKENVEDIEQARRAGSLAPSMAMGSDILHQSGIGAGDFDQGLDFGDNLGGIDDYRFDVDMNADINVDRARSKSRFSTPAADGELFDDLQEGETYADASCPISMFDDRQSQSQQESAAQEGKGYSRTTVKALSVVRKELQPSSSGEQEKVMSFQQMSHKASRRAASTFFFELLVLGTRDCIKLSQGAAYENIEVRAKDKLWERQRHASAAPSVAPSVL</sequence>
<evidence type="ECO:0000313" key="2">
    <source>
        <dbReference type="EMBL" id="PAV18530.1"/>
    </source>
</evidence>
<dbReference type="GO" id="GO:0003682">
    <property type="term" value="F:chromatin binding"/>
    <property type="evidence" value="ECO:0007669"/>
    <property type="project" value="TreeGrafter"/>
</dbReference>
<dbReference type="InterPro" id="IPR023093">
    <property type="entry name" value="ScpA-like_C"/>
</dbReference>
<dbReference type="GO" id="GO:1990414">
    <property type="term" value="P:replication-born double-strand break repair via sister chromatid exchange"/>
    <property type="evidence" value="ECO:0007669"/>
    <property type="project" value="TreeGrafter"/>
</dbReference>
<gene>
    <name evidence="2" type="ORF">PNOK_0537200</name>
</gene>
<dbReference type="Pfam" id="PF04824">
    <property type="entry name" value="Rad21_Rec8"/>
    <property type="match status" value="1"/>
</dbReference>
<dbReference type="EMBL" id="NBII01000005">
    <property type="protein sequence ID" value="PAV18530.1"/>
    <property type="molecule type" value="Genomic_DNA"/>
</dbReference>
<dbReference type="InterPro" id="IPR006909">
    <property type="entry name" value="Rad21/Rec8_C_eu"/>
</dbReference>
<dbReference type="GO" id="GO:0007064">
    <property type="term" value="P:mitotic sister chromatid cohesion"/>
    <property type="evidence" value="ECO:0007669"/>
    <property type="project" value="TreeGrafter"/>
</dbReference>
<dbReference type="InParanoid" id="A0A286UG11"/>
<dbReference type="STRING" id="2282107.A0A286UG11"/>
<feature type="domain" description="Rad21/Rec8-like protein C-terminal eukaryotic" evidence="1">
    <location>
        <begin position="262"/>
        <end position="314"/>
    </location>
</feature>
<protein>
    <recommendedName>
        <fullName evidence="1">Rad21/Rec8-like protein C-terminal eukaryotic domain-containing protein</fullName>
    </recommendedName>
</protein>